<dbReference type="PANTHER" id="PTHR46825">
    <property type="entry name" value="D-ALANYL-D-ALANINE-CARBOXYPEPTIDASE/ENDOPEPTIDASE AMPH"/>
    <property type="match status" value="1"/>
</dbReference>
<dbReference type="PANTHER" id="PTHR46825:SF7">
    <property type="entry name" value="D-ALANYL-D-ALANINE CARBOXYPEPTIDASE"/>
    <property type="match status" value="1"/>
</dbReference>
<keyword evidence="2" id="KW-0645">Protease</keyword>
<dbReference type="STRING" id="458.Lrub_0328"/>
<comment type="caution">
    <text evidence="2">The sequence shown here is derived from an EMBL/GenBank/DDBJ whole genome shotgun (WGS) entry which is preliminary data.</text>
</comment>
<evidence type="ECO:0000313" key="2">
    <source>
        <dbReference type="EMBL" id="KTD49886.1"/>
    </source>
</evidence>
<dbReference type="AlphaFoldDB" id="A0A0W0Y038"/>
<dbReference type="InterPro" id="IPR050491">
    <property type="entry name" value="AmpC-like"/>
</dbReference>
<dbReference type="InterPro" id="IPR012338">
    <property type="entry name" value="Beta-lactam/transpept-like"/>
</dbReference>
<accession>A0A0W0Y038</accession>
<dbReference type="Pfam" id="PF00144">
    <property type="entry name" value="Beta-lactamase"/>
    <property type="match status" value="1"/>
</dbReference>
<sequence length="420" mass="46447">MKNKILGFALLTVAAGYVIPTMANHDSEQLSKQGLQKVIDNYLVHKGKIEDVTGIAAAVFLPEKKGADKGSVYSFYAGVSGRSPYNKPINSSSLFEIGSITKSFVAAIILQLEGEGRLSIKDPVGKWLPQYPHWKDVTIEQLLNMTSGIPNYTASEEFGKKEDESDFKVQWTDAELLNYASPAKPLPPPPKNRFDYSNSNYILAALIIETVTGNSFAQELQERIIKPHHLQNTFYPAGAEGEKVHEQIMPRMAHGYVYDTDKKALVDITENNLSWAGGAGAIIADMPDVVHWVQLLYHGKLFRPEHREKALQELKSVVSMETGSPIDTVTADDPRGFGLGVGYYYDKSTKNRFWVYEGSTLGYRVMYVWSECNNIAVAVALNSKAGEGNPDSKKGDGIPDLTLELYQNVIATHPSYACTN</sequence>
<dbReference type="GO" id="GO:0004180">
    <property type="term" value="F:carboxypeptidase activity"/>
    <property type="evidence" value="ECO:0007669"/>
    <property type="project" value="UniProtKB-KW"/>
</dbReference>
<dbReference type="SUPFAM" id="SSF56601">
    <property type="entry name" value="beta-lactamase/transpeptidase-like"/>
    <property type="match status" value="1"/>
</dbReference>
<evidence type="ECO:0000259" key="1">
    <source>
        <dbReference type="Pfam" id="PF00144"/>
    </source>
</evidence>
<dbReference type="OrthoDB" id="9799367at2"/>
<reference evidence="2 3" key="1">
    <citation type="submission" date="2015-11" db="EMBL/GenBank/DDBJ databases">
        <title>Genomic analysis of 38 Legionella species identifies large and diverse effector repertoires.</title>
        <authorList>
            <person name="Burstein D."/>
            <person name="Amaro F."/>
            <person name="Zusman T."/>
            <person name="Lifshitz Z."/>
            <person name="Cohen O."/>
            <person name="Gilbert J.A."/>
            <person name="Pupko T."/>
            <person name="Shuman H.A."/>
            <person name="Segal G."/>
        </authorList>
    </citation>
    <scope>NUCLEOTIDE SEQUENCE [LARGE SCALE GENOMIC DNA]</scope>
    <source>
        <strain evidence="2 3">WA-270A-C2</strain>
    </source>
</reference>
<keyword evidence="2" id="KW-0121">Carboxypeptidase</keyword>
<dbReference type="InterPro" id="IPR001466">
    <property type="entry name" value="Beta-lactam-related"/>
</dbReference>
<keyword evidence="3" id="KW-1185">Reference proteome</keyword>
<protein>
    <submittedName>
        <fullName evidence="2">D-alanyl-D-alanine carboxypeptidase</fullName>
    </submittedName>
</protein>
<dbReference type="Proteomes" id="UP000054608">
    <property type="component" value="Unassembled WGS sequence"/>
</dbReference>
<organism evidence="2 3">
    <name type="scientific">Legionella rubrilucens</name>
    <dbReference type="NCBI Taxonomy" id="458"/>
    <lineage>
        <taxon>Bacteria</taxon>
        <taxon>Pseudomonadati</taxon>
        <taxon>Pseudomonadota</taxon>
        <taxon>Gammaproteobacteria</taxon>
        <taxon>Legionellales</taxon>
        <taxon>Legionellaceae</taxon>
        <taxon>Legionella</taxon>
    </lineage>
</organism>
<gene>
    <name evidence="2" type="ORF">Lrub_0328</name>
</gene>
<dbReference type="Gene3D" id="3.40.710.10">
    <property type="entry name" value="DD-peptidase/beta-lactamase superfamily"/>
    <property type="match status" value="1"/>
</dbReference>
<proteinExistence type="predicted"/>
<dbReference type="RefSeq" id="WP_058530459.1">
    <property type="nucleotide sequence ID" value="NZ_CAAAIN010000008.1"/>
</dbReference>
<feature type="domain" description="Beta-lactamase-related" evidence="1">
    <location>
        <begin position="54"/>
        <end position="387"/>
    </location>
</feature>
<name>A0A0W0Y038_9GAMM</name>
<keyword evidence="2" id="KW-0378">Hydrolase</keyword>
<dbReference type="PATRIC" id="fig|458.5.peg.338"/>
<evidence type="ECO:0000313" key="3">
    <source>
        <dbReference type="Proteomes" id="UP000054608"/>
    </source>
</evidence>
<dbReference type="EMBL" id="LNYT01000004">
    <property type="protein sequence ID" value="KTD49886.1"/>
    <property type="molecule type" value="Genomic_DNA"/>
</dbReference>